<name>A0A8F8KM18_9VIRU</name>
<protein>
    <submittedName>
        <fullName evidence="1">Uncharacterized protein</fullName>
    </submittedName>
</protein>
<accession>A0A8F8KM18</accession>
<proteinExistence type="predicted"/>
<dbReference type="EMBL" id="MZ420154">
    <property type="protein sequence ID" value="QYA18627.1"/>
    <property type="molecule type" value="Genomic_DNA"/>
</dbReference>
<reference evidence="1" key="1">
    <citation type="submission" date="2021-06" db="EMBL/GenBank/DDBJ databases">
        <authorList>
            <person name="Rolland C."/>
        </authorList>
    </citation>
    <scope>NUCLEOTIDE SEQUENCE</scope>
    <source>
        <strain evidence="1">347.936635</strain>
    </source>
</reference>
<sequence length="194" mass="21282">MSAPRMVLSGLNNRTMWRRTRPGSFSVNKLRAIDKADFRNSTVDFTDATIIGLQNNSSEQPFAYQGSVGNLDSTAVVDGTALTPMGKFLMPANGWLTALSLQYTNAILTGSITVELTVSGVEEGTTTHPLSVGEQQVSYDLGIIEFNEGDIISFNITTDNLTPVGPLEHLIIQLYYVLDKDWQKSNHPVRCLVK</sequence>
<organism evidence="1">
    <name type="scientific">Clandestinovirus</name>
    <dbReference type="NCBI Taxonomy" id="2831644"/>
    <lineage>
        <taxon>Viruses</taxon>
    </lineage>
</organism>
<gene>
    <name evidence="1" type="ORF">KOM_12_359</name>
</gene>
<evidence type="ECO:0000313" key="1">
    <source>
        <dbReference type="EMBL" id="QYA18627.1"/>
    </source>
</evidence>